<evidence type="ECO:0000313" key="2">
    <source>
        <dbReference type="EMBL" id="KAE8392236.1"/>
    </source>
</evidence>
<reference evidence="2" key="1">
    <citation type="submission" date="2019-04" db="EMBL/GenBank/DDBJ databases">
        <title>Friends and foes A comparative genomics studyof 23 Aspergillus species from section Flavi.</title>
        <authorList>
            <consortium name="DOE Joint Genome Institute"/>
            <person name="Kjaerbolling I."/>
            <person name="Vesth T."/>
            <person name="Frisvad J.C."/>
            <person name="Nybo J.L."/>
            <person name="Theobald S."/>
            <person name="Kildgaard S."/>
            <person name="Isbrandt T."/>
            <person name="Kuo A."/>
            <person name="Sato A."/>
            <person name="Lyhne E.K."/>
            <person name="Kogle M.E."/>
            <person name="Wiebenga A."/>
            <person name="Kun R.S."/>
            <person name="Lubbers R.J."/>
            <person name="Makela M.R."/>
            <person name="Barry K."/>
            <person name="Chovatia M."/>
            <person name="Clum A."/>
            <person name="Daum C."/>
            <person name="Haridas S."/>
            <person name="He G."/>
            <person name="LaButti K."/>
            <person name="Lipzen A."/>
            <person name="Mondo S."/>
            <person name="Riley R."/>
            <person name="Salamov A."/>
            <person name="Simmons B.A."/>
            <person name="Magnuson J.K."/>
            <person name="Henrissat B."/>
            <person name="Mortensen U.H."/>
            <person name="Larsen T.O."/>
            <person name="Devries R.P."/>
            <person name="Grigoriev I.V."/>
            <person name="Machida M."/>
            <person name="Baker S.E."/>
            <person name="Andersen M.R."/>
        </authorList>
    </citation>
    <scope>NUCLEOTIDE SEQUENCE [LARGE SCALE GENOMIC DNA]</scope>
    <source>
        <strain evidence="2">IBT 14317</strain>
    </source>
</reference>
<keyword evidence="1" id="KW-0812">Transmembrane</keyword>
<feature type="transmembrane region" description="Helical" evidence="1">
    <location>
        <begin position="67"/>
        <end position="89"/>
    </location>
</feature>
<keyword evidence="1" id="KW-0472">Membrane</keyword>
<dbReference type="AlphaFoldDB" id="A0A5N7CDJ2"/>
<keyword evidence="1" id="KW-1133">Transmembrane helix</keyword>
<name>A0A5N7CDJ2_PETAA</name>
<gene>
    <name evidence="2" type="ORF">BDV23DRAFT_58970</name>
</gene>
<sequence>MLASSNFKGNKRDKLTRLIILSLRNLLIMLPAFSGLCDRGTSKSLLAHLVSLGREALMAVFPGSRRLGFLLGAALAVGGGGGSLIGGFLGRGVGDAGRLSILAG</sequence>
<organism evidence="2">
    <name type="scientific">Petromyces alliaceus</name>
    <name type="common">Aspergillus alliaceus</name>
    <dbReference type="NCBI Taxonomy" id="209559"/>
    <lineage>
        <taxon>Eukaryota</taxon>
        <taxon>Fungi</taxon>
        <taxon>Dikarya</taxon>
        <taxon>Ascomycota</taxon>
        <taxon>Pezizomycotina</taxon>
        <taxon>Eurotiomycetes</taxon>
        <taxon>Eurotiomycetidae</taxon>
        <taxon>Eurotiales</taxon>
        <taxon>Aspergillaceae</taxon>
        <taxon>Aspergillus</taxon>
        <taxon>Aspergillus subgen. Circumdati</taxon>
    </lineage>
</organism>
<proteinExistence type="predicted"/>
<accession>A0A5N7CDJ2</accession>
<dbReference type="Proteomes" id="UP000326877">
    <property type="component" value="Unassembled WGS sequence"/>
</dbReference>
<feature type="transmembrane region" description="Helical" evidence="1">
    <location>
        <begin position="18"/>
        <end position="36"/>
    </location>
</feature>
<dbReference type="EMBL" id="ML735239">
    <property type="protein sequence ID" value="KAE8392236.1"/>
    <property type="molecule type" value="Genomic_DNA"/>
</dbReference>
<evidence type="ECO:0000256" key="1">
    <source>
        <dbReference type="SAM" id="Phobius"/>
    </source>
</evidence>
<protein>
    <submittedName>
        <fullName evidence="2">Uncharacterized protein</fullName>
    </submittedName>
</protein>